<feature type="binding site" evidence="2">
    <location>
        <position position="306"/>
    </location>
    <ligand>
        <name>substrate</name>
    </ligand>
</feature>
<feature type="binding site" evidence="2">
    <location>
        <position position="207"/>
    </location>
    <ligand>
        <name>substrate</name>
    </ligand>
</feature>
<name>A0A4R6JQA2_9ACTN</name>
<comment type="similarity">
    <text evidence="3">Belongs to the glycosyl hydrolase family 6.</text>
</comment>
<evidence type="ECO:0000256" key="2">
    <source>
        <dbReference type="PIRSR" id="PIRSR001100-2"/>
    </source>
</evidence>
<keyword evidence="3" id="KW-0136">Cellulose degradation</keyword>
<dbReference type="RefSeq" id="WP_133873102.1">
    <property type="nucleotide sequence ID" value="NZ_BOMD01000018.1"/>
</dbReference>
<keyword evidence="3" id="KW-0119">Carbohydrate metabolism</keyword>
<dbReference type="EC" id="3.2.1.-" evidence="3"/>
<protein>
    <recommendedName>
        <fullName evidence="3">Glucanase</fullName>
        <ecNumber evidence="3">3.2.1.-</ecNumber>
    </recommendedName>
</protein>
<dbReference type="GO" id="GO:0030245">
    <property type="term" value="P:cellulose catabolic process"/>
    <property type="evidence" value="ECO:0007669"/>
    <property type="project" value="UniProtKB-KW"/>
</dbReference>
<feature type="binding site" evidence="2">
    <location>
        <position position="310"/>
    </location>
    <ligand>
        <name>substrate</name>
    </ligand>
</feature>
<accession>A0A4R6JQA2</accession>
<evidence type="ECO:0000256" key="3">
    <source>
        <dbReference type="RuleBase" id="RU361186"/>
    </source>
</evidence>
<dbReference type="Pfam" id="PF01341">
    <property type="entry name" value="Glyco_hydro_6"/>
    <property type="match status" value="1"/>
</dbReference>
<dbReference type="PANTHER" id="PTHR34876">
    <property type="match status" value="1"/>
</dbReference>
<dbReference type="EMBL" id="SNWR01000001">
    <property type="protein sequence ID" value="TDO38660.1"/>
    <property type="molecule type" value="Genomic_DNA"/>
</dbReference>
<dbReference type="PRINTS" id="PR00733">
    <property type="entry name" value="GLHYDRLASE6"/>
</dbReference>
<dbReference type="Proteomes" id="UP000294901">
    <property type="component" value="Unassembled WGS sequence"/>
</dbReference>
<feature type="binding site" evidence="2">
    <location>
        <position position="234"/>
    </location>
    <ligand>
        <name>substrate</name>
    </ligand>
</feature>
<dbReference type="InterPro" id="IPR016288">
    <property type="entry name" value="Beta_cellobiohydrolase"/>
</dbReference>
<organism evidence="4 5">
    <name type="scientific">Paractinoplanes brasiliensis</name>
    <dbReference type="NCBI Taxonomy" id="52695"/>
    <lineage>
        <taxon>Bacteria</taxon>
        <taxon>Bacillati</taxon>
        <taxon>Actinomycetota</taxon>
        <taxon>Actinomycetes</taxon>
        <taxon>Micromonosporales</taxon>
        <taxon>Micromonosporaceae</taxon>
        <taxon>Paractinoplanes</taxon>
    </lineage>
</organism>
<keyword evidence="3" id="KW-0326">Glycosidase</keyword>
<feature type="active site" description="Proton donor" evidence="1">
    <location>
        <position position="160"/>
    </location>
</feature>
<dbReference type="GO" id="GO:0004553">
    <property type="term" value="F:hydrolase activity, hydrolyzing O-glycosyl compounds"/>
    <property type="evidence" value="ECO:0007669"/>
    <property type="project" value="InterPro"/>
</dbReference>
<feature type="binding site" evidence="2">
    <location>
        <position position="278"/>
    </location>
    <ligand>
        <name>substrate</name>
    </ligand>
</feature>
<feature type="binding site" evidence="2">
    <location>
        <position position="85"/>
    </location>
    <ligand>
        <name>substrate</name>
    </ligand>
</feature>
<dbReference type="SUPFAM" id="SSF51989">
    <property type="entry name" value="Glycosyl hydrolases family 6, cellulases"/>
    <property type="match status" value="1"/>
</dbReference>
<evidence type="ECO:0000256" key="1">
    <source>
        <dbReference type="PIRSR" id="PIRSR001100-1"/>
    </source>
</evidence>
<reference evidence="4 5" key="1">
    <citation type="submission" date="2019-03" db="EMBL/GenBank/DDBJ databases">
        <title>Sequencing the genomes of 1000 actinobacteria strains.</title>
        <authorList>
            <person name="Klenk H.-P."/>
        </authorList>
    </citation>
    <scope>NUCLEOTIDE SEQUENCE [LARGE SCALE GENOMIC DNA]</scope>
    <source>
        <strain evidence="4 5">DSM 43805</strain>
    </source>
</reference>
<keyword evidence="3" id="KW-0378">Hydrolase</keyword>
<dbReference type="OrthoDB" id="309899at2"/>
<proteinExistence type="inferred from homology"/>
<evidence type="ECO:0000313" key="5">
    <source>
        <dbReference type="Proteomes" id="UP000294901"/>
    </source>
</evidence>
<feature type="active site" description="Proton acceptor" evidence="1">
    <location>
        <position position="312"/>
    </location>
</feature>
<dbReference type="InterPro" id="IPR036434">
    <property type="entry name" value="Beta_cellobiohydrolase_sf"/>
</dbReference>
<evidence type="ECO:0000313" key="4">
    <source>
        <dbReference type="EMBL" id="TDO38660.1"/>
    </source>
</evidence>
<dbReference type="PANTHER" id="PTHR34876:SF4">
    <property type="entry name" value="1,4-BETA-D-GLUCAN CELLOBIOHYDROLASE C-RELATED"/>
    <property type="match status" value="1"/>
</dbReference>
<gene>
    <name evidence="4" type="ORF">C8E87_2321</name>
</gene>
<dbReference type="PIRSF" id="PIRSF001100">
    <property type="entry name" value="Beta_cellobiohydrolase"/>
    <property type="match status" value="1"/>
</dbReference>
<keyword evidence="5" id="KW-1185">Reference proteome</keyword>
<comment type="caution">
    <text evidence="4">The sequence shown here is derived from an EMBL/GenBank/DDBJ whole genome shotgun (WGS) entry which is preliminary data.</text>
</comment>
<dbReference type="AlphaFoldDB" id="A0A4R6JQA2"/>
<keyword evidence="3" id="KW-0624">Polysaccharide degradation</keyword>
<sequence length="335" mass="34928">MPRRARLSLLLAGSLIGLGTVAVAAGARELDRELHIPQPPRAVSPHLYVDPNGAAAVAVRALERAGRRGEAALIRRIADQPTSVWFTDGAPGYVERARRLVAAATAARRTPVLTLYNIPHRDCSGHSAGGASDAAAYRGWVNALAGALRGHRAIVVLEPDAVAQAVRGCLSAERAAERFGLLRHAVAALRMASPGVRVYVDAGNPTWVPAAQLGPALRSAGVGTAAGFALNVANFETTADNVAYGNTVSRSLGGKHFIVDTSRNGNGPAQRGAGDRHWCNPAGRRLGPAPTLRTGHALVDAYLWVKRPGESDGACGPGHPPAGHWFPAYALALAK</sequence>
<dbReference type="Gene3D" id="3.20.20.40">
    <property type="entry name" value="1, 4-beta cellobiohydrolase"/>
    <property type="match status" value="1"/>
</dbReference>